<comment type="similarity">
    <text evidence="7">Belongs to the TRAP transporter large permease family.</text>
</comment>
<feature type="transmembrane region" description="Helical" evidence="7">
    <location>
        <begin position="319"/>
        <end position="349"/>
    </location>
</feature>
<organism evidence="9 10">
    <name type="scientific">Marinomonas pollencensis</name>
    <dbReference type="NCBI Taxonomy" id="491954"/>
    <lineage>
        <taxon>Bacteria</taxon>
        <taxon>Pseudomonadati</taxon>
        <taxon>Pseudomonadota</taxon>
        <taxon>Gammaproteobacteria</taxon>
        <taxon>Oceanospirillales</taxon>
        <taxon>Oceanospirillaceae</taxon>
        <taxon>Marinomonas</taxon>
    </lineage>
</organism>
<comment type="caution">
    <text evidence="9">The sequence shown here is derived from an EMBL/GenBank/DDBJ whole genome shotgun (WGS) entry which is preliminary data.</text>
</comment>
<feature type="transmembrane region" description="Helical" evidence="7">
    <location>
        <begin position="361"/>
        <end position="385"/>
    </location>
</feature>
<evidence type="ECO:0000313" key="9">
    <source>
        <dbReference type="EMBL" id="REG86693.1"/>
    </source>
</evidence>
<reference evidence="9 10" key="1">
    <citation type="submission" date="2018-08" db="EMBL/GenBank/DDBJ databases">
        <title>Genomic Encyclopedia of Type Strains, Phase III (KMG-III): the genomes of soil and plant-associated and newly described type strains.</title>
        <authorList>
            <person name="Whitman W."/>
        </authorList>
    </citation>
    <scope>NUCLEOTIDE SEQUENCE [LARGE SCALE GENOMIC DNA]</scope>
    <source>
        <strain evidence="9 10">CECT 7375</strain>
    </source>
</reference>
<evidence type="ECO:0000256" key="2">
    <source>
        <dbReference type="ARBA" id="ARBA00022475"/>
    </source>
</evidence>
<keyword evidence="4 7" id="KW-0812">Transmembrane</keyword>
<feature type="transmembrane region" description="Helical" evidence="7">
    <location>
        <begin position="56"/>
        <end position="77"/>
    </location>
</feature>
<dbReference type="InterPro" id="IPR004681">
    <property type="entry name" value="TRAP_DctM"/>
</dbReference>
<name>A0A3E0DT35_9GAMM</name>
<dbReference type="RefSeq" id="WP_115895946.1">
    <property type="nucleotide sequence ID" value="NZ_QUNG01000001.1"/>
</dbReference>
<dbReference type="EMBL" id="QUNG01000001">
    <property type="protein sequence ID" value="REG86693.1"/>
    <property type="molecule type" value="Genomic_DNA"/>
</dbReference>
<evidence type="ECO:0000256" key="3">
    <source>
        <dbReference type="ARBA" id="ARBA00022519"/>
    </source>
</evidence>
<accession>A0A3E0DT35</accession>
<evidence type="ECO:0000256" key="4">
    <source>
        <dbReference type="ARBA" id="ARBA00022692"/>
    </source>
</evidence>
<comment type="caution">
    <text evidence="7">Lacks conserved residue(s) required for the propagation of feature annotation.</text>
</comment>
<feature type="transmembrane region" description="Helical" evidence="7">
    <location>
        <begin position="274"/>
        <end position="299"/>
    </location>
</feature>
<feature type="transmembrane region" description="Helical" evidence="7">
    <location>
        <begin position="12"/>
        <end position="35"/>
    </location>
</feature>
<keyword evidence="5 7" id="KW-1133">Transmembrane helix</keyword>
<dbReference type="Pfam" id="PF06808">
    <property type="entry name" value="DctM"/>
    <property type="match status" value="1"/>
</dbReference>
<comment type="subunit">
    <text evidence="7">The complex comprises the extracytoplasmic solute receptor protein and the two transmembrane proteins.</text>
</comment>
<gene>
    <name evidence="9" type="ORF">DFP81_101258</name>
</gene>
<feature type="transmembrane region" description="Helical" evidence="7">
    <location>
        <begin position="97"/>
        <end position="125"/>
    </location>
</feature>
<evidence type="ECO:0000256" key="6">
    <source>
        <dbReference type="ARBA" id="ARBA00023136"/>
    </source>
</evidence>
<keyword evidence="2" id="KW-1003">Cell membrane</keyword>
<dbReference type="GO" id="GO:0005886">
    <property type="term" value="C:plasma membrane"/>
    <property type="evidence" value="ECO:0007669"/>
    <property type="project" value="UniProtKB-SubCell"/>
</dbReference>
<proteinExistence type="inferred from homology"/>
<protein>
    <recommendedName>
        <fullName evidence="7">TRAP transporter large permease protein</fullName>
    </recommendedName>
</protein>
<keyword evidence="6 7" id="KW-0472">Membrane</keyword>
<evidence type="ECO:0000313" key="10">
    <source>
        <dbReference type="Proteomes" id="UP000256542"/>
    </source>
</evidence>
<dbReference type="AlphaFoldDB" id="A0A3E0DT35"/>
<dbReference type="InterPro" id="IPR010656">
    <property type="entry name" value="DctM"/>
</dbReference>
<keyword evidence="7" id="KW-0813">Transport</keyword>
<feature type="transmembrane region" description="Helical" evidence="7">
    <location>
        <begin position="137"/>
        <end position="163"/>
    </location>
</feature>
<evidence type="ECO:0000256" key="7">
    <source>
        <dbReference type="RuleBase" id="RU369079"/>
    </source>
</evidence>
<feature type="transmembrane region" description="Helical" evidence="7">
    <location>
        <begin position="222"/>
        <end position="240"/>
    </location>
</feature>
<dbReference type="Proteomes" id="UP000256542">
    <property type="component" value="Unassembled WGS sequence"/>
</dbReference>
<dbReference type="NCBIfam" id="TIGR00786">
    <property type="entry name" value="dctM"/>
    <property type="match status" value="1"/>
</dbReference>
<evidence type="ECO:0000256" key="1">
    <source>
        <dbReference type="ARBA" id="ARBA00004429"/>
    </source>
</evidence>
<comment type="function">
    <text evidence="7">Part of the tripartite ATP-independent periplasmic (TRAP) transport system.</text>
</comment>
<dbReference type="OrthoDB" id="9796052at2"/>
<feature type="domain" description="TRAP C4-dicarboxylate transport system permease DctM subunit" evidence="8">
    <location>
        <begin position="10"/>
        <end position="422"/>
    </location>
</feature>
<sequence>MSSIVLWDVALLITLMMIGVPVALTFVAAALFLIVMGDYGNTSFMITAGFAKTSSMVLLAIPLYILAGSIMTNGGIAKRLLDVADSLFGHYRGGLGVVTVVTTAVFGAISGMASSAVAAIGSIMIPRMVEKGYDRGYATSLVACSAVLALLIPPSATMILYGWVTSTSITAVFLAPVLPALLLISLFCFWNFVLTRKMPLVIEKKVSFKEAKENIFLKTRKAGFGLAMPVIILGFIYGGVTTPTEAAAVAVMYAVPVAFWVYKDMTWGSFYEAVWKAAQVTAVLMLVIFCATMLARVLTFEDVPQQILTTLLSITENKILLLLLVNLFLLMVGMFMEDVSGILLAAPLLMPVMNEIGVHPVHFAAIIGTNLGMGLITPPTAPILYFGTLVGGVKLPQVIKPTLVFVFLAYLPVVLLTTFIPELALWLPRLVTGL</sequence>
<keyword evidence="3 7" id="KW-0997">Cell inner membrane</keyword>
<dbReference type="PANTHER" id="PTHR33362">
    <property type="entry name" value="SIALIC ACID TRAP TRANSPORTER PERMEASE PROTEIN SIAT-RELATED"/>
    <property type="match status" value="1"/>
</dbReference>
<feature type="transmembrane region" description="Helical" evidence="7">
    <location>
        <begin position="405"/>
        <end position="427"/>
    </location>
</feature>
<evidence type="ECO:0000256" key="5">
    <source>
        <dbReference type="ARBA" id="ARBA00022989"/>
    </source>
</evidence>
<feature type="transmembrane region" description="Helical" evidence="7">
    <location>
        <begin position="169"/>
        <end position="194"/>
    </location>
</feature>
<dbReference type="GO" id="GO:0022857">
    <property type="term" value="F:transmembrane transporter activity"/>
    <property type="evidence" value="ECO:0007669"/>
    <property type="project" value="UniProtKB-UniRule"/>
</dbReference>
<comment type="subcellular location">
    <subcellularLocation>
        <location evidence="1 7">Cell inner membrane</location>
        <topology evidence="1 7">Multi-pass membrane protein</topology>
    </subcellularLocation>
</comment>
<evidence type="ECO:0000259" key="8">
    <source>
        <dbReference type="Pfam" id="PF06808"/>
    </source>
</evidence>
<keyword evidence="10" id="KW-1185">Reference proteome</keyword>
<dbReference type="PIRSF" id="PIRSF006066">
    <property type="entry name" value="HI0050"/>
    <property type="match status" value="1"/>
</dbReference>